<dbReference type="Pfam" id="PF00496">
    <property type="entry name" value="SBP_bac_5"/>
    <property type="match status" value="1"/>
</dbReference>
<dbReference type="RefSeq" id="WP_235226721.1">
    <property type="nucleotide sequence ID" value="NZ_JAKGAQ010000004.1"/>
</dbReference>
<reference evidence="6 7" key="1">
    <citation type="submission" date="2022-01" db="EMBL/GenBank/DDBJ databases">
        <title>Octadecabacter sp. nov., isolated from a marine alga.</title>
        <authorList>
            <person name="Jin M.S."/>
            <person name="Kim H.M."/>
            <person name="Han D.M."/>
            <person name="Jung J.J."/>
            <person name="Jeon C.O."/>
        </authorList>
    </citation>
    <scope>NUCLEOTIDE SEQUENCE [LARGE SCALE GENOMIC DNA]</scope>
    <source>
        <strain evidence="6 7">G9-8</strain>
    </source>
</reference>
<dbReference type="EMBL" id="JAKGAQ010000004">
    <property type="protein sequence ID" value="MCF2872392.1"/>
    <property type="molecule type" value="Genomic_DNA"/>
</dbReference>
<dbReference type="CDD" id="cd08504">
    <property type="entry name" value="PBP2_OppA"/>
    <property type="match status" value="1"/>
</dbReference>
<evidence type="ECO:0000313" key="7">
    <source>
        <dbReference type="Proteomes" id="UP001200557"/>
    </source>
</evidence>
<gene>
    <name evidence="6" type="ORF">L0664_15055</name>
</gene>
<dbReference type="Proteomes" id="UP001200557">
    <property type="component" value="Unassembled WGS sequence"/>
</dbReference>
<dbReference type="InterPro" id="IPR030678">
    <property type="entry name" value="Peptide/Ni-bd"/>
</dbReference>
<dbReference type="PIRSF" id="PIRSF002741">
    <property type="entry name" value="MppA"/>
    <property type="match status" value="1"/>
</dbReference>
<dbReference type="SUPFAM" id="SSF53850">
    <property type="entry name" value="Periplasmic binding protein-like II"/>
    <property type="match status" value="1"/>
</dbReference>
<feature type="signal peptide" evidence="4">
    <location>
        <begin position="1"/>
        <end position="24"/>
    </location>
</feature>
<accession>A0ABS9D022</accession>
<feature type="chain" id="PRO_5045090754" evidence="4">
    <location>
        <begin position="25"/>
        <end position="546"/>
    </location>
</feature>
<evidence type="ECO:0000256" key="3">
    <source>
        <dbReference type="ARBA" id="ARBA00022729"/>
    </source>
</evidence>
<dbReference type="InterPro" id="IPR000914">
    <property type="entry name" value="SBP_5_dom"/>
</dbReference>
<keyword evidence="3 4" id="KW-0732">Signal</keyword>
<comment type="caution">
    <text evidence="6">The sequence shown here is derived from an EMBL/GenBank/DDBJ whole genome shotgun (WGS) entry which is preliminary data.</text>
</comment>
<name>A0ABS9D022_9RHOB</name>
<proteinExistence type="inferred from homology"/>
<feature type="domain" description="Solute-binding protein family 5" evidence="5">
    <location>
        <begin position="83"/>
        <end position="467"/>
    </location>
</feature>
<evidence type="ECO:0000256" key="1">
    <source>
        <dbReference type="ARBA" id="ARBA00004418"/>
    </source>
</evidence>
<sequence>MTYRTKLLTSAAALLIATGGMVMADAHATHPETGVTLATDQSFTYSILDDFPSIDPSLVEDVEGASVARDLFEGLMIENASGEVEPGVATGYEVSDDGLTYTFTLRDNAKWSNGDPVVAADFVYGLQRAANPETASEYSWYIEVMGVANAAAVIAGDMPVDALGISAPDDMTVVYTIDAPRPYFPQMTTFPTTFPLHAATIEEHGSEWTKPENIVSNGAYVLTEYVPQEKLVRARNAMYWDNDSTIMEEVTALIINDSNAALTRYLAGEIDFVMDVPAGQFPRLNAEYPGEALSFPNSCSYYYQFNQSDSGPEALKDANVRRALSLAVNRDVIVANVMAGGQKAAWTFTHWAISGWEQPEIEAASMTQAERNAMAVELMTEAGYGPDNPLSLEIMYNTSDSHQSVAVAIGQMWKQTLGVESTLANQEWATFLNTRGEQNYEVARSAWCADYNEPSTYTDLMTTQSPYNDGRFSDAEIDALLQGAKTADDPMPLYQQAEQIASDNAYFLPIYHYASVRMKAPNLENWPTENLLQNWYSKDLYISASE</sequence>
<keyword evidence="7" id="KW-1185">Reference proteome</keyword>
<dbReference type="PROSITE" id="PS01040">
    <property type="entry name" value="SBP_BACTERIAL_5"/>
    <property type="match status" value="1"/>
</dbReference>
<evidence type="ECO:0000256" key="4">
    <source>
        <dbReference type="SAM" id="SignalP"/>
    </source>
</evidence>
<protein>
    <submittedName>
        <fullName evidence="6">Peptide ABC transporter substrate-binding protein</fullName>
    </submittedName>
</protein>
<dbReference type="PANTHER" id="PTHR30290:SF23">
    <property type="entry name" value="PERIPLASMIC MUREIN PEPTIDE-BINDING PROTEIN"/>
    <property type="match status" value="1"/>
</dbReference>
<dbReference type="InterPro" id="IPR039424">
    <property type="entry name" value="SBP_5"/>
</dbReference>
<evidence type="ECO:0000256" key="2">
    <source>
        <dbReference type="ARBA" id="ARBA00005695"/>
    </source>
</evidence>
<dbReference type="PANTHER" id="PTHR30290">
    <property type="entry name" value="PERIPLASMIC BINDING COMPONENT OF ABC TRANSPORTER"/>
    <property type="match status" value="1"/>
</dbReference>
<organism evidence="6 7">
    <name type="scientific">Octadecabacter dasysiphoniae</name>
    <dbReference type="NCBI Taxonomy" id="2909341"/>
    <lineage>
        <taxon>Bacteria</taxon>
        <taxon>Pseudomonadati</taxon>
        <taxon>Pseudomonadota</taxon>
        <taxon>Alphaproteobacteria</taxon>
        <taxon>Rhodobacterales</taxon>
        <taxon>Roseobacteraceae</taxon>
        <taxon>Octadecabacter</taxon>
    </lineage>
</organism>
<comment type="similarity">
    <text evidence="2">Belongs to the bacterial solute-binding protein 5 family.</text>
</comment>
<evidence type="ECO:0000313" key="6">
    <source>
        <dbReference type="EMBL" id="MCF2872392.1"/>
    </source>
</evidence>
<dbReference type="Gene3D" id="3.40.190.10">
    <property type="entry name" value="Periplasmic binding protein-like II"/>
    <property type="match status" value="1"/>
</dbReference>
<comment type="subcellular location">
    <subcellularLocation>
        <location evidence="1">Periplasm</location>
    </subcellularLocation>
</comment>
<dbReference type="InterPro" id="IPR023765">
    <property type="entry name" value="SBP_5_CS"/>
</dbReference>
<evidence type="ECO:0000259" key="5">
    <source>
        <dbReference type="Pfam" id="PF00496"/>
    </source>
</evidence>
<dbReference type="Gene3D" id="3.90.76.10">
    <property type="entry name" value="Dipeptide-binding Protein, Domain 1"/>
    <property type="match status" value="1"/>
</dbReference>
<dbReference type="Gene3D" id="3.10.105.10">
    <property type="entry name" value="Dipeptide-binding Protein, Domain 3"/>
    <property type="match status" value="1"/>
</dbReference>